<dbReference type="Proteomes" id="UP001499978">
    <property type="component" value="Unassembled WGS sequence"/>
</dbReference>
<organism evidence="6 7">
    <name type="scientific">Pilimelia columellifera subsp. columellifera</name>
    <dbReference type="NCBI Taxonomy" id="706583"/>
    <lineage>
        <taxon>Bacteria</taxon>
        <taxon>Bacillati</taxon>
        <taxon>Actinomycetota</taxon>
        <taxon>Actinomycetes</taxon>
        <taxon>Micromonosporales</taxon>
        <taxon>Micromonosporaceae</taxon>
        <taxon>Pilimelia</taxon>
    </lineage>
</organism>
<evidence type="ECO:0000259" key="4">
    <source>
        <dbReference type="PROSITE" id="PS51898"/>
    </source>
</evidence>
<keyword evidence="2" id="KW-0233">DNA recombination</keyword>
<dbReference type="PANTHER" id="PTHR30349:SF91">
    <property type="entry name" value="INTA PROTEIN"/>
    <property type="match status" value="1"/>
</dbReference>
<dbReference type="Gene3D" id="1.10.443.10">
    <property type="entry name" value="Intergrase catalytic core"/>
    <property type="match status" value="1"/>
</dbReference>
<dbReference type="CDD" id="cd01189">
    <property type="entry name" value="INT_ICEBs1_C_like"/>
    <property type="match status" value="1"/>
</dbReference>
<proteinExistence type="predicted"/>
<dbReference type="InterPro" id="IPR050090">
    <property type="entry name" value="Tyrosine_recombinase_XerCD"/>
</dbReference>
<dbReference type="Gene3D" id="1.10.150.130">
    <property type="match status" value="1"/>
</dbReference>
<dbReference type="SUPFAM" id="SSF56349">
    <property type="entry name" value="DNA breaking-rejoining enzymes"/>
    <property type="match status" value="1"/>
</dbReference>
<evidence type="ECO:0000256" key="3">
    <source>
        <dbReference type="PROSITE-ProRule" id="PRU01248"/>
    </source>
</evidence>
<feature type="domain" description="Core-binding (CB)" evidence="5">
    <location>
        <begin position="127"/>
        <end position="231"/>
    </location>
</feature>
<comment type="caution">
    <text evidence="6">The sequence shown here is derived from an EMBL/GenBank/DDBJ whole genome shotgun (WGS) entry which is preliminary data.</text>
</comment>
<dbReference type="InterPro" id="IPR044068">
    <property type="entry name" value="CB"/>
</dbReference>
<dbReference type="InterPro" id="IPR011010">
    <property type="entry name" value="DNA_brk_join_enz"/>
</dbReference>
<name>A0ABN3NJM4_9ACTN</name>
<evidence type="ECO:0000256" key="1">
    <source>
        <dbReference type="ARBA" id="ARBA00023125"/>
    </source>
</evidence>
<sequence length="492" mass="53641">MKGSTYKRCGCRDTTGKALGKACPKLRRGRGDWSPHHGAWHYQIELPATTTGKRRPLRAGSFANQTEAEVELNRVRDALALADASDPAELAAVGDLIEASVRTGQKAPTTEQVRRMLFLGRDSASMPTTGQWLAEWLAGRKGLEPGTARSYEGHLRLYLVPHLGTVRLDKLRVGHLDAMFDAITERNDQITTFRASRDEAKRALVRGMRPVGPATMQRIRATLRVALNTAIKQRLIDFNAASHVELPSARSPKALVWTAERVKRWKNTGTVASPVMVWTPAQTGAFLDHAAAADDPLYALYHLVAHIGLRRGEACGLHWADLDLDAGQVTVRWQITQLGWATQLRTPKTASSEHSIAIDAGTIAVLRAHRLRQRKHRLAAGQAWTDTGLVFTTAIGAALHPADVTGHFQHLGRQAGLPPIRLHDLRHGAATLALAAGVDMKTVQEMLRHSSYKVTADTYASVLPEIATAAAEKTAAIIPRRVLPVAEGRIAG</sequence>
<dbReference type="InterPro" id="IPR013762">
    <property type="entry name" value="Integrase-like_cat_sf"/>
</dbReference>
<keyword evidence="1 3" id="KW-0238">DNA-binding</keyword>
<keyword evidence="7" id="KW-1185">Reference proteome</keyword>
<feature type="domain" description="Tyr recombinase" evidence="4">
    <location>
        <begin position="273"/>
        <end position="472"/>
    </location>
</feature>
<gene>
    <name evidence="6" type="ORF">GCM10010201_22090</name>
</gene>
<dbReference type="InterPro" id="IPR010998">
    <property type="entry name" value="Integrase_recombinase_N"/>
</dbReference>
<accession>A0ABN3NJM4</accession>
<protein>
    <submittedName>
        <fullName evidence="6">Tyrosine-type recombinase/integrase</fullName>
    </submittedName>
</protein>
<evidence type="ECO:0000313" key="6">
    <source>
        <dbReference type="EMBL" id="GAA2523384.1"/>
    </source>
</evidence>
<dbReference type="InterPro" id="IPR002104">
    <property type="entry name" value="Integrase_catalytic"/>
</dbReference>
<dbReference type="PROSITE" id="PS51898">
    <property type="entry name" value="TYR_RECOMBINASE"/>
    <property type="match status" value="1"/>
</dbReference>
<dbReference type="RefSeq" id="WP_344171944.1">
    <property type="nucleotide sequence ID" value="NZ_BAAARY010000009.1"/>
</dbReference>
<dbReference type="EMBL" id="BAAARY010000009">
    <property type="protein sequence ID" value="GAA2523384.1"/>
    <property type="molecule type" value="Genomic_DNA"/>
</dbReference>
<reference evidence="6 7" key="1">
    <citation type="journal article" date="2019" name="Int. J. Syst. Evol. Microbiol.">
        <title>The Global Catalogue of Microorganisms (GCM) 10K type strain sequencing project: providing services to taxonomists for standard genome sequencing and annotation.</title>
        <authorList>
            <consortium name="The Broad Institute Genomics Platform"/>
            <consortium name="The Broad Institute Genome Sequencing Center for Infectious Disease"/>
            <person name="Wu L."/>
            <person name="Ma J."/>
        </authorList>
    </citation>
    <scope>NUCLEOTIDE SEQUENCE [LARGE SCALE GENOMIC DNA]</scope>
    <source>
        <strain evidence="6 7">JCM 3367</strain>
    </source>
</reference>
<evidence type="ECO:0000313" key="7">
    <source>
        <dbReference type="Proteomes" id="UP001499978"/>
    </source>
</evidence>
<dbReference type="PROSITE" id="PS51900">
    <property type="entry name" value="CB"/>
    <property type="match status" value="1"/>
</dbReference>
<dbReference type="Pfam" id="PF00589">
    <property type="entry name" value="Phage_integrase"/>
    <property type="match status" value="1"/>
</dbReference>
<evidence type="ECO:0000259" key="5">
    <source>
        <dbReference type="PROSITE" id="PS51900"/>
    </source>
</evidence>
<dbReference type="PANTHER" id="PTHR30349">
    <property type="entry name" value="PHAGE INTEGRASE-RELATED"/>
    <property type="match status" value="1"/>
</dbReference>
<evidence type="ECO:0000256" key="2">
    <source>
        <dbReference type="ARBA" id="ARBA00023172"/>
    </source>
</evidence>